<dbReference type="Gene3D" id="1.20.120.740">
    <property type="entry name" value="YgfB uncharacterised protein family UPF0149, PF03695"/>
    <property type="match status" value="1"/>
</dbReference>
<evidence type="ECO:0000313" key="3">
    <source>
        <dbReference type="EMBL" id="MDE1515243.1"/>
    </source>
</evidence>
<comment type="similarity">
    <text evidence="1 2">Belongs to the UPF0149 family.</text>
</comment>
<dbReference type="NCBIfam" id="NF002477">
    <property type="entry name" value="PRK01736.1"/>
    <property type="match status" value="1"/>
</dbReference>
<proteinExistence type="inferred from homology"/>
<gene>
    <name evidence="3" type="ORF">PUN32_09475</name>
</gene>
<dbReference type="PANTHER" id="PTHR37528">
    <property type="entry name" value="UPF0149 PROTEIN YGFB"/>
    <property type="match status" value="1"/>
</dbReference>
<organism evidence="3 4">
    <name type="scientific">Vibrio chanodichtyis</name>
    <dbReference type="NCBI Taxonomy" id="3027932"/>
    <lineage>
        <taxon>Bacteria</taxon>
        <taxon>Pseudomonadati</taxon>
        <taxon>Pseudomonadota</taxon>
        <taxon>Gammaproteobacteria</taxon>
        <taxon>Vibrionales</taxon>
        <taxon>Vibrionaceae</taxon>
        <taxon>Vibrio</taxon>
    </lineage>
</organism>
<keyword evidence="4" id="KW-1185">Reference proteome</keyword>
<evidence type="ECO:0000313" key="4">
    <source>
        <dbReference type="Proteomes" id="UP001216189"/>
    </source>
</evidence>
<protein>
    <recommendedName>
        <fullName evidence="2">UPF0149 protein PUN32_09475</fullName>
    </recommendedName>
</protein>
<comment type="caution">
    <text evidence="3">The sequence shown here is derived from an EMBL/GenBank/DDBJ whole genome shotgun (WGS) entry which is preliminary data.</text>
</comment>
<dbReference type="InterPro" id="IPR036255">
    <property type="entry name" value="YgfB-like_sf"/>
</dbReference>
<dbReference type="HAMAP" id="MF_00346">
    <property type="entry name" value="UPF0149"/>
    <property type="match status" value="1"/>
</dbReference>
<dbReference type="SUPFAM" id="SSF101327">
    <property type="entry name" value="YgfB-like"/>
    <property type="match status" value="1"/>
</dbReference>
<sequence>MTKPTLPSYLALADQLHSASLAMSPAELQGLLTGMLAGGLNVHDKSWQALLFDYTNDGMGWPTGALACAEQTLVATHAELVATDLELSLLLPEEEGENALFELADAVAEWINHFISGLGLSGADLPRASAQAKEALDDLEEMSKLGIDEEDDLAEQGELLEQVIEHLKACVWVLHAEFGAKPTSDQTPTLH</sequence>
<dbReference type="PANTHER" id="PTHR37528:SF1">
    <property type="entry name" value="UPF0149 PROTEIN YGFB"/>
    <property type="match status" value="1"/>
</dbReference>
<evidence type="ECO:0000256" key="1">
    <source>
        <dbReference type="ARBA" id="ARBA00038308"/>
    </source>
</evidence>
<dbReference type="EMBL" id="JARBFT010000007">
    <property type="protein sequence ID" value="MDE1515243.1"/>
    <property type="molecule type" value="Genomic_DNA"/>
</dbReference>
<dbReference type="RefSeq" id="WP_274722879.1">
    <property type="nucleotide sequence ID" value="NZ_JARBFT010000007.1"/>
</dbReference>
<dbReference type="InterPro" id="IPR011978">
    <property type="entry name" value="YgfB-like"/>
</dbReference>
<accession>A0ABT5V0Q7</accession>
<dbReference type="Pfam" id="PF03695">
    <property type="entry name" value="UPF0149"/>
    <property type="match status" value="1"/>
</dbReference>
<reference evidence="3 4" key="1">
    <citation type="submission" date="2023-02" db="EMBL/GenBank/DDBJ databases">
        <title>Vibrio intestini sp. nov., a close relative of Vibrio cholerae isolated from the intestine of Healthy Culter dabryi.</title>
        <authorList>
            <person name="Wu N."/>
        </authorList>
    </citation>
    <scope>NUCLEOTIDE SEQUENCE [LARGE SCALE GENOMIC DNA]</scope>
    <source>
        <strain evidence="3 4">DSL-7</strain>
    </source>
</reference>
<evidence type="ECO:0000256" key="2">
    <source>
        <dbReference type="HAMAP-Rule" id="MF_00346"/>
    </source>
</evidence>
<dbReference type="Proteomes" id="UP001216189">
    <property type="component" value="Unassembled WGS sequence"/>
</dbReference>
<name>A0ABT5V0Q7_9VIBR</name>
<dbReference type="NCBIfam" id="TIGR02292">
    <property type="entry name" value="ygfB_yecA"/>
    <property type="match status" value="1"/>
</dbReference>